<keyword evidence="1" id="KW-0479">Metal-binding</keyword>
<keyword evidence="4" id="KW-1185">Reference proteome</keyword>
<feature type="binding site" evidence="1">
    <location>
        <position position="106"/>
    </location>
    <ligand>
        <name>Mn(2+)</name>
        <dbReference type="ChEBI" id="CHEBI:29035"/>
        <label>2</label>
    </ligand>
</feature>
<dbReference type="NCBIfam" id="TIGR01891">
    <property type="entry name" value="amidohydrolases"/>
    <property type="match status" value="1"/>
</dbReference>
<feature type="binding site" evidence="1">
    <location>
        <position position="104"/>
    </location>
    <ligand>
        <name>Mn(2+)</name>
        <dbReference type="ChEBI" id="CHEBI:29035"/>
        <label>2</label>
    </ligand>
</feature>
<proteinExistence type="predicted"/>
<reference evidence="3 4" key="1">
    <citation type="submission" date="2017-06" db="EMBL/GenBank/DDBJ databases">
        <title>Draft genome sequence of anaerobic fermentative bacterium Anaeromicrobium sediminis DY2726D isolated from West Pacific Ocean sediments.</title>
        <authorList>
            <person name="Zeng X."/>
        </authorList>
    </citation>
    <scope>NUCLEOTIDE SEQUENCE [LARGE SCALE GENOMIC DNA]</scope>
    <source>
        <strain evidence="3 4">DY2726D</strain>
    </source>
</reference>
<keyword evidence="1" id="KW-0464">Manganese</keyword>
<dbReference type="Pfam" id="PF07687">
    <property type="entry name" value="M20_dimer"/>
    <property type="match status" value="1"/>
</dbReference>
<dbReference type="SUPFAM" id="SSF55031">
    <property type="entry name" value="Bacterial exopeptidase dimerisation domain"/>
    <property type="match status" value="1"/>
</dbReference>
<dbReference type="AlphaFoldDB" id="A0A267MKB1"/>
<dbReference type="Gene3D" id="3.40.630.10">
    <property type="entry name" value="Zn peptidases"/>
    <property type="match status" value="1"/>
</dbReference>
<dbReference type="SUPFAM" id="SSF53187">
    <property type="entry name" value="Zn-dependent exopeptidases"/>
    <property type="match status" value="1"/>
</dbReference>
<dbReference type="InterPro" id="IPR036264">
    <property type="entry name" value="Bact_exopeptidase_dim_dom"/>
</dbReference>
<protein>
    <submittedName>
        <fullName evidence="3">Peptidase M20</fullName>
    </submittedName>
</protein>
<name>A0A267MKB1_9FIRM</name>
<comment type="caution">
    <text evidence="3">The sequence shown here is derived from an EMBL/GenBank/DDBJ whole genome shotgun (WGS) entry which is preliminary data.</text>
</comment>
<organism evidence="3 4">
    <name type="scientific">Anaeromicrobium sediminis</name>
    <dbReference type="NCBI Taxonomy" id="1478221"/>
    <lineage>
        <taxon>Bacteria</taxon>
        <taxon>Bacillati</taxon>
        <taxon>Bacillota</taxon>
        <taxon>Clostridia</taxon>
        <taxon>Peptostreptococcales</taxon>
        <taxon>Thermotaleaceae</taxon>
        <taxon>Anaeromicrobium</taxon>
    </lineage>
</organism>
<dbReference type="InterPro" id="IPR011650">
    <property type="entry name" value="Peptidase_M20_dimer"/>
</dbReference>
<comment type="cofactor">
    <cofactor evidence="1">
        <name>Mn(2+)</name>
        <dbReference type="ChEBI" id="CHEBI:29035"/>
    </cofactor>
    <text evidence="1">The Mn(2+) ion enhances activity.</text>
</comment>
<dbReference type="GO" id="GO:0016787">
    <property type="term" value="F:hydrolase activity"/>
    <property type="evidence" value="ECO:0007669"/>
    <property type="project" value="InterPro"/>
</dbReference>
<evidence type="ECO:0000256" key="1">
    <source>
        <dbReference type="PIRSR" id="PIRSR005962-1"/>
    </source>
</evidence>
<feature type="binding site" evidence="1">
    <location>
        <position position="165"/>
    </location>
    <ligand>
        <name>Mn(2+)</name>
        <dbReference type="ChEBI" id="CHEBI:29035"/>
        <label>2</label>
    </ligand>
</feature>
<evidence type="ECO:0000313" key="3">
    <source>
        <dbReference type="EMBL" id="PAB59233.1"/>
    </source>
</evidence>
<evidence type="ECO:0000259" key="2">
    <source>
        <dbReference type="Pfam" id="PF07687"/>
    </source>
</evidence>
<dbReference type="InterPro" id="IPR017439">
    <property type="entry name" value="Amidohydrolase"/>
</dbReference>
<feature type="binding site" evidence="1">
    <location>
        <position position="367"/>
    </location>
    <ligand>
        <name>Mn(2+)</name>
        <dbReference type="ChEBI" id="CHEBI:29035"/>
        <label>2</label>
    </ligand>
</feature>
<dbReference type="Proteomes" id="UP000216024">
    <property type="component" value="Unassembled WGS sequence"/>
</dbReference>
<accession>A0A267MKB1</accession>
<dbReference type="RefSeq" id="WP_095133963.1">
    <property type="nucleotide sequence ID" value="NZ_NIBG01000009.1"/>
</dbReference>
<evidence type="ECO:0000313" key="4">
    <source>
        <dbReference type="Proteomes" id="UP000216024"/>
    </source>
</evidence>
<dbReference type="OrthoDB" id="9776731at2"/>
<feature type="binding site" evidence="1">
    <location>
        <position position="140"/>
    </location>
    <ligand>
        <name>Mn(2+)</name>
        <dbReference type="ChEBI" id="CHEBI:29035"/>
        <label>2</label>
    </ligand>
</feature>
<feature type="domain" description="Peptidase M20 dimerisation" evidence="2">
    <location>
        <begin position="189"/>
        <end position="276"/>
    </location>
</feature>
<dbReference type="PANTHER" id="PTHR11014:SF63">
    <property type="entry name" value="METALLOPEPTIDASE, PUTATIVE (AFU_ORTHOLOGUE AFUA_6G09600)-RELATED"/>
    <property type="match status" value="1"/>
</dbReference>
<dbReference type="PIRSF" id="PIRSF005962">
    <property type="entry name" value="Pept_M20D_amidohydro"/>
    <property type="match status" value="1"/>
</dbReference>
<dbReference type="PANTHER" id="PTHR11014">
    <property type="entry name" value="PEPTIDASE M20 FAMILY MEMBER"/>
    <property type="match status" value="1"/>
</dbReference>
<dbReference type="EMBL" id="NIBG01000009">
    <property type="protein sequence ID" value="PAB59233.1"/>
    <property type="molecule type" value="Genomic_DNA"/>
</dbReference>
<dbReference type="Pfam" id="PF01546">
    <property type="entry name" value="Peptidase_M20"/>
    <property type="match status" value="1"/>
</dbReference>
<dbReference type="GO" id="GO:0046872">
    <property type="term" value="F:metal ion binding"/>
    <property type="evidence" value="ECO:0007669"/>
    <property type="project" value="UniProtKB-KW"/>
</dbReference>
<sequence>MTNLIDIKKEVLSLNEELIELRRDFHKYPELGYEEFRTAEKITEYLERLGLKTERFCKTGVVSTIEGNKEGKTIMLRADIDALPQREETNVEYASLNEGKMHACGHDGHTAMLLVAAKILANHKEKLNGNVKLVFQPNEEQAGAEDMIKEGVLENPKVDSAFGIHLWTPVESGKIAVIEGPIMAACEEFKLTVIGESGHTSAPHEGNDPILITCKIVEALQALETRQANPLDPITIMVGKINGGSAKNIIAGSVNIEGTIRFSFEEEKKGKERLLKNFKRIVDGICMAFSAKYELQFIPSNPSVNNDREMTNLVRKGAKETLEDEKNLIKYRCLGGEDFADFTHRVPSAFYFIGAGNREKETHYPHHHPKFNIDEDVLKTGVEMHVRTVFNYLNM</sequence>
<dbReference type="Gene3D" id="3.30.70.360">
    <property type="match status" value="1"/>
</dbReference>
<gene>
    <name evidence="3" type="ORF">CCE28_11995</name>
</gene>
<dbReference type="InterPro" id="IPR002933">
    <property type="entry name" value="Peptidase_M20"/>
</dbReference>